<reference evidence="4 5" key="1">
    <citation type="journal article" date="2008" name="Nature">
        <title>The genome of the model beetle and pest Tribolium castaneum.</title>
        <authorList>
            <consortium name="Tribolium Genome Sequencing Consortium"/>
            <person name="Richards S."/>
            <person name="Gibbs R.A."/>
            <person name="Weinstock G.M."/>
            <person name="Brown S.J."/>
            <person name="Denell R."/>
            <person name="Beeman R.W."/>
            <person name="Gibbs R."/>
            <person name="Beeman R.W."/>
            <person name="Brown S.J."/>
            <person name="Bucher G."/>
            <person name="Friedrich M."/>
            <person name="Grimmelikhuijzen C.J."/>
            <person name="Klingler M."/>
            <person name="Lorenzen M."/>
            <person name="Richards S."/>
            <person name="Roth S."/>
            <person name="Schroder R."/>
            <person name="Tautz D."/>
            <person name="Zdobnov E.M."/>
            <person name="Muzny D."/>
            <person name="Gibbs R.A."/>
            <person name="Weinstock G.M."/>
            <person name="Attaway T."/>
            <person name="Bell S."/>
            <person name="Buhay C.J."/>
            <person name="Chandrabose M.N."/>
            <person name="Chavez D."/>
            <person name="Clerk-Blankenburg K.P."/>
            <person name="Cree A."/>
            <person name="Dao M."/>
            <person name="Davis C."/>
            <person name="Chacko J."/>
            <person name="Dinh H."/>
            <person name="Dugan-Rocha S."/>
            <person name="Fowler G."/>
            <person name="Garner T.T."/>
            <person name="Garnes J."/>
            <person name="Gnirke A."/>
            <person name="Hawes A."/>
            <person name="Hernandez J."/>
            <person name="Hines S."/>
            <person name="Holder M."/>
            <person name="Hume J."/>
            <person name="Jhangiani S.N."/>
            <person name="Joshi V."/>
            <person name="Khan Z.M."/>
            <person name="Jackson L."/>
            <person name="Kovar C."/>
            <person name="Kowis A."/>
            <person name="Lee S."/>
            <person name="Lewis L.R."/>
            <person name="Margolis J."/>
            <person name="Morgan M."/>
            <person name="Nazareth L.V."/>
            <person name="Nguyen N."/>
            <person name="Okwuonu G."/>
            <person name="Parker D."/>
            <person name="Richards S."/>
            <person name="Ruiz S.J."/>
            <person name="Santibanez J."/>
            <person name="Savard J."/>
            <person name="Scherer S.E."/>
            <person name="Schneider B."/>
            <person name="Sodergren E."/>
            <person name="Tautz D."/>
            <person name="Vattahil S."/>
            <person name="Villasana D."/>
            <person name="White C.S."/>
            <person name="Wright R."/>
            <person name="Park Y."/>
            <person name="Beeman R.W."/>
            <person name="Lord J."/>
            <person name="Oppert B."/>
            <person name="Lorenzen M."/>
            <person name="Brown S."/>
            <person name="Wang L."/>
            <person name="Savard J."/>
            <person name="Tautz D."/>
            <person name="Richards S."/>
            <person name="Weinstock G."/>
            <person name="Gibbs R.A."/>
            <person name="Liu Y."/>
            <person name="Worley K."/>
            <person name="Weinstock G."/>
            <person name="Elsik C.G."/>
            <person name="Reese J.T."/>
            <person name="Elhaik E."/>
            <person name="Landan G."/>
            <person name="Graur D."/>
            <person name="Arensburger P."/>
            <person name="Atkinson P."/>
            <person name="Beeman R.W."/>
            <person name="Beidler J."/>
            <person name="Brown S.J."/>
            <person name="Demuth J.P."/>
            <person name="Drury D.W."/>
            <person name="Du Y.Z."/>
            <person name="Fujiwara H."/>
            <person name="Lorenzen M."/>
            <person name="Maselli V."/>
            <person name="Osanai M."/>
            <person name="Park Y."/>
            <person name="Robertson H.M."/>
            <person name="Tu Z."/>
            <person name="Wang J.J."/>
            <person name="Wang S."/>
            <person name="Richards S."/>
            <person name="Song H."/>
            <person name="Zhang L."/>
            <person name="Sodergren E."/>
            <person name="Werner D."/>
            <person name="Stanke M."/>
            <person name="Morgenstern B."/>
            <person name="Solovyev V."/>
            <person name="Kosarev P."/>
            <person name="Brown G."/>
            <person name="Chen H.C."/>
            <person name="Ermolaeva O."/>
            <person name="Hlavina W."/>
            <person name="Kapustin Y."/>
            <person name="Kiryutin B."/>
            <person name="Kitts P."/>
            <person name="Maglott D."/>
            <person name="Pruitt K."/>
            <person name="Sapojnikov V."/>
            <person name="Souvorov A."/>
            <person name="Mackey A.J."/>
            <person name="Waterhouse R.M."/>
            <person name="Wyder S."/>
            <person name="Zdobnov E.M."/>
            <person name="Zdobnov E.M."/>
            <person name="Wyder S."/>
            <person name="Kriventseva E.V."/>
            <person name="Kadowaki T."/>
            <person name="Bork P."/>
            <person name="Aranda M."/>
            <person name="Bao R."/>
            <person name="Beermann A."/>
            <person name="Berns N."/>
            <person name="Bolognesi R."/>
            <person name="Bonneton F."/>
            <person name="Bopp D."/>
            <person name="Brown S.J."/>
            <person name="Bucher G."/>
            <person name="Butts T."/>
            <person name="Chaumot A."/>
            <person name="Denell R.E."/>
            <person name="Ferrier D.E."/>
            <person name="Friedrich M."/>
            <person name="Gordon C.M."/>
            <person name="Jindra M."/>
            <person name="Klingler M."/>
            <person name="Lan Q."/>
            <person name="Lattorff H.M."/>
            <person name="Laudet V."/>
            <person name="von Levetsow C."/>
            <person name="Liu Z."/>
            <person name="Lutz R."/>
            <person name="Lynch J.A."/>
            <person name="da Fonseca R.N."/>
            <person name="Posnien N."/>
            <person name="Reuter R."/>
            <person name="Roth S."/>
            <person name="Savard J."/>
            <person name="Schinko J.B."/>
            <person name="Schmitt C."/>
            <person name="Schoppmeier M."/>
            <person name="Schroder R."/>
            <person name="Shippy T.D."/>
            <person name="Simonnet F."/>
            <person name="Marques-Souza H."/>
            <person name="Tautz D."/>
            <person name="Tomoyasu Y."/>
            <person name="Trauner J."/>
            <person name="Van der Zee M."/>
            <person name="Vervoort M."/>
            <person name="Wittkopp N."/>
            <person name="Wimmer E.A."/>
            <person name="Yang X."/>
            <person name="Jones A.K."/>
            <person name="Sattelle D.B."/>
            <person name="Ebert P.R."/>
            <person name="Nelson D."/>
            <person name="Scott J.G."/>
            <person name="Beeman R.W."/>
            <person name="Muthukrishnan S."/>
            <person name="Kramer K.J."/>
            <person name="Arakane Y."/>
            <person name="Beeman R.W."/>
            <person name="Zhu Q."/>
            <person name="Hogenkamp D."/>
            <person name="Dixit R."/>
            <person name="Oppert B."/>
            <person name="Jiang H."/>
            <person name="Zou Z."/>
            <person name="Marshall J."/>
            <person name="Elpidina E."/>
            <person name="Vinokurov K."/>
            <person name="Oppert C."/>
            <person name="Zou Z."/>
            <person name="Evans J."/>
            <person name="Lu Z."/>
            <person name="Zhao P."/>
            <person name="Sumathipala N."/>
            <person name="Altincicek B."/>
            <person name="Vilcinskas A."/>
            <person name="Williams M."/>
            <person name="Hultmark D."/>
            <person name="Hetru C."/>
            <person name="Jiang H."/>
            <person name="Grimmelikhuijzen C.J."/>
            <person name="Hauser F."/>
            <person name="Cazzamali G."/>
            <person name="Williamson M."/>
            <person name="Park Y."/>
            <person name="Li B."/>
            <person name="Tanaka Y."/>
            <person name="Predel R."/>
            <person name="Neupert S."/>
            <person name="Schachtner J."/>
            <person name="Verleyen P."/>
            <person name="Raible F."/>
            <person name="Bork P."/>
            <person name="Friedrich M."/>
            <person name="Walden K.K."/>
            <person name="Robertson H.M."/>
            <person name="Angeli S."/>
            <person name="Foret S."/>
            <person name="Bucher G."/>
            <person name="Schuetz S."/>
            <person name="Maleszka R."/>
            <person name="Wimmer E.A."/>
            <person name="Beeman R.W."/>
            <person name="Lorenzen M."/>
            <person name="Tomoyasu Y."/>
            <person name="Miller S.C."/>
            <person name="Grossmann D."/>
            <person name="Bucher G."/>
        </authorList>
    </citation>
    <scope>NUCLEOTIDE SEQUENCE [LARGE SCALE GENOMIC DNA]</scope>
    <source>
        <strain evidence="4 5">Georgia GA2</strain>
    </source>
</reference>
<dbReference type="GO" id="GO:0030431">
    <property type="term" value="P:sleep"/>
    <property type="evidence" value="ECO:0007669"/>
    <property type="project" value="InterPro"/>
</dbReference>
<dbReference type="Proteomes" id="UP000007266">
    <property type="component" value="Linkage group 6"/>
</dbReference>
<name>A0A139WGG6_TRICA</name>
<gene>
    <name evidence="4" type="primary">AUGUSTUS-3.0.2_33442</name>
    <name evidence="4" type="ORF">TcasGA2_TC033442</name>
</gene>
<evidence type="ECO:0000256" key="2">
    <source>
        <dbReference type="ARBA" id="ARBA00023180"/>
    </source>
</evidence>
<dbReference type="Pfam" id="PF17064">
    <property type="entry name" value="QVR"/>
    <property type="match status" value="1"/>
</dbReference>
<proteinExistence type="predicted"/>
<dbReference type="InterPro" id="IPR031424">
    <property type="entry name" value="QVR-like"/>
</dbReference>
<evidence type="ECO:0000256" key="3">
    <source>
        <dbReference type="SAM" id="SignalP"/>
    </source>
</evidence>
<dbReference type="SUPFAM" id="SSF57302">
    <property type="entry name" value="Snake toxin-like"/>
    <property type="match status" value="1"/>
</dbReference>
<evidence type="ECO:0000313" key="5">
    <source>
        <dbReference type="Proteomes" id="UP000007266"/>
    </source>
</evidence>
<keyword evidence="2" id="KW-0325">Glycoprotein</keyword>
<evidence type="ECO:0008006" key="6">
    <source>
        <dbReference type="Google" id="ProtNLM"/>
    </source>
</evidence>
<feature type="chain" id="PRO_5007299891" description="Protein quiver" evidence="3">
    <location>
        <begin position="19"/>
        <end position="186"/>
    </location>
</feature>
<protein>
    <recommendedName>
        <fullName evidence="6">Protein quiver</fullName>
    </recommendedName>
</protein>
<keyword evidence="5" id="KW-1185">Reference proteome</keyword>
<evidence type="ECO:0000313" key="4">
    <source>
        <dbReference type="EMBL" id="KYB26897.1"/>
    </source>
</evidence>
<dbReference type="InParanoid" id="A0A139WGG6"/>
<dbReference type="AlphaFoldDB" id="A0A139WGG6"/>
<sequence>MSFLTTPTILLSLFPALALTLICYSCQNGYEAETPCSDLLPIGMWERCDKPNSQCVQAIEWFQNGALRLAVRQCWTPSANNTKNFCQSYRNKQGKLKFCEVCTSDLCNNKNLYKPLKTCALGFTFLCYNCQNSYEVEGTCSTWLPYGNFLECEGKGAQCYQSIEWFQNGSLRLGRTVTLTITQLVN</sequence>
<keyword evidence="1 3" id="KW-0732">Signal</keyword>
<organism evidence="4 5">
    <name type="scientific">Tribolium castaneum</name>
    <name type="common">Red flour beetle</name>
    <dbReference type="NCBI Taxonomy" id="7070"/>
    <lineage>
        <taxon>Eukaryota</taxon>
        <taxon>Metazoa</taxon>
        <taxon>Ecdysozoa</taxon>
        <taxon>Arthropoda</taxon>
        <taxon>Hexapoda</taxon>
        <taxon>Insecta</taxon>
        <taxon>Pterygota</taxon>
        <taxon>Neoptera</taxon>
        <taxon>Endopterygota</taxon>
        <taxon>Coleoptera</taxon>
        <taxon>Polyphaga</taxon>
        <taxon>Cucujiformia</taxon>
        <taxon>Tenebrionidae</taxon>
        <taxon>Tenebrionidae incertae sedis</taxon>
        <taxon>Tribolium</taxon>
    </lineage>
</organism>
<dbReference type="InterPro" id="IPR045860">
    <property type="entry name" value="Snake_toxin-like_sf"/>
</dbReference>
<reference evidence="4 5" key="2">
    <citation type="journal article" date="2010" name="Nucleic Acids Res.">
        <title>BeetleBase in 2010: revisions to provide comprehensive genomic information for Tribolium castaneum.</title>
        <authorList>
            <person name="Kim H.S."/>
            <person name="Murphy T."/>
            <person name="Xia J."/>
            <person name="Caragea D."/>
            <person name="Park Y."/>
            <person name="Beeman R.W."/>
            <person name="Lorenzen M.D."/>
            <person name="Butcher S."/>
            <person name="Manak J.R."/>
            <person name="Brown S.J."/>
        </authorList>
    </citation>
    <scope>GENOME REANNOTATION</scope>
    <source>
        <strain evidence="4 5">Georgia GA2</strain>
    </source>
</reference>
<dbReference type="GO" id="GO:0032222">
    <property type="term" value="P:regulation of synaptic transmission, cholinergic"/>
    <property type="evidence" value="ECO:0007669"/>
    <property type="project" value="InterPro"/>
</dbReference>
<feature type="signal peptide" evidence="3">
    <location>
        <begin position="1"/>
        <end position="18"/>
    </location>
</feature>
<accession>A0A139WGG6</accession>
<dbReference type="EMBL" id="KQ971348">
    <property type="protein sequence ID" value="KYB26897.1"/>
    <property type="molecule type" value="Genomic_DNA"/>
</dbReference>
<evidence type="ECO:0000256" key="1">
    <source>
        <dbReference type="ARBA" id="ARBA00022729"/>
    </source>
</evidence>